<evidence type="ECO:0000256" key="5">
    <source>
        <dbReference type="ARBA" id="ARBA00018097"/>
    </source>
</evidence>
<evidence type="ECO:0000256" key="2">
    <source>
        <dbReference type="ARBA" id="ARBA00008422"/>
    </source>
</evidence>
<keyword evidence="7" id="KW-0378">Hydrolase</keyword>
<sequence length="465" mass="50263">MRIACDMRLERHTPWPRAVWCRALLSLALLAGAAHAAAESTDLALGSKTPYAAPSARLQPAPAGFQPVAVLLVARHGSRGLTKPGPDDAALALWHEAEAAGALTPAGRQFGADLQALMAAQRRLGYGQLSALGQREHRELARRLVARLPALFAAGPRVELRSSGVERAVDSAAGFAASLREQAPQARLPDAVQVDRFLLYFHRLSISRDGAAAITPEQQATLQRSLDYQHWLKSPVLARRLQRVDADPRLPPTAQALLRRLYAPAFVDGLARRGEALAAAQALVDLRGAAADLALELGAERTQHLLKLVPLAQARVFAERDDAEDFYRKGPGVLEDGTASYGMAQPLLDDLLARLPEGEGVALRFAHAEIVAPLVSLIGVAGVHQPQPEGQPYGYAVNPWRSAAVIPMAANVQWEVWRDADGQRWARLLLNEGEVDLKPACDGARRQPGSHFYRVAGVLACYRSR</sequence>
<dbReference type="InterPro" id="IPR000560">
    <property type="entry name" value="His_Pase_clade-2"/>
</dbReference>
<evidence type="ECO:0000256" key="1">
    <source>
        <dbReference type="ARBA" id="ARBA00004370"/>
    </source>
</evidence>
<dbReference type="GO" id="GO:0016020">
    <property type="term" value="C:membrane"/>
    <property type="evidence" value="ECO:0007669"/>
    <property type="project" value="UniProtKB-SubCell"/>
</dbReference>
<evidence type="ECO:0000256" key="14">
    <source>
        <dbReference type="SAM" id="SignalP"/>
    </source>
</evidence>
<evidence type="ECO:0000256" key="6">
    <source>
        <dbReference type="ARBA" id="ARBA00022729"/>
    </source>
</evidence>
<dbReference type="GO" id="GO:0034417">
    <property type="term" value="F:bisphosphoglycerate 3-phosphatase activity"/>
    <property type="evidence" value="ECO:0007669"/>
    <property type="project" value="UniProtKB-EC"/>
</dbReference>
<dbReference type="InterPro" id="IPR029033">
    <property type="entry name" value="His_PPase_superfam"/>
</dbReference>
<reference evidence="15 16" key="1">
    <citation type="submission" date="2017-08" db="EMBL/GenBank/DDBJ databases">
        <title>Infants hospitalized years apart are colonized by the same room-sourced microbial strains.</title>
        <authorList>
            <person name="Brooks B."/>
            <person name="Olm M.R."/>
            <person name="Firek B.A."/>
            <person name="Baker R."/>
            <person name="Thomas B.C."/>
            <person name="Morowitz M.J."/>
            <person name="Banfield J.F."/>
        </authorList>
    </citation>
    <scope>NUCLEOTIDE SEQUENCE [LARGE SCALE GENOMIC DNA]</scope>
    <source>
        <strain evidence="15">S2_012_000_R2_81</strain>
    </source>
</reference>
<organism evidence="15 16">
    <name type="scientific">Roseateles depolymerans</name>
    <dbReference type="NCBI Taxonomy" id="76731"/>
    <lineage>
        <taxon>Bacteria</taxon>
        <taxon>Pseudomonadati</taxon>
        <taxon>Pseudomonadota</taxon>
        <taxon>Betaproteobacteria</taxon>
        <taxon>Burkholderiales</taxon>
        <taxon>Sphaerotilaceae</taxon>
        <taxon>Roseateles</taxon>
    </lineage>
</organism>
<dbReference type="EC" id="3.1.3.62" evidence="4"/>
<dbReference type="SUPFAM" id="SSF53254">
    <property type="entry name" value="Phosphoglycerate mutase-like"/>
    <property type="match status" value="1"/>
</dbReference>
<comment type="subcellular location">
    <subcellularLocation>
        <location evidence="1">Membrane</location>
    </subcellularLocation>
</comment>
<comment type="catalytic activity">
    <reaction evidence="11">
        <text>1D-myo-inositol 1,2,4,5,6-pentakisphosphate + H2O = 1D-myo-inositol 1,2,5,6-tetrakisphosphate + phosphate</text>
        <dbReference type="Rhea" id="RHEA:77115"/>
        <dbReference type="ChEBI" id="CHEBI:15377"/>
        <dbReference type="ChEBI" id="CHEBI:43474"/>
        <dbReference type="ChEBI" id="CHEBI:57798"/>
        <dbReference type="ChEBI" id="CHEBI:195535"/>
        <dbReference type="EC" id="3.1.3.62"/>
    </reaction>
    <physiologicalReaction direction="left-to-right" evidence="11">
        <dbReference type="Rhea" id="RHEA:77116"/>
    </physiologicalReaction>
</comment>
<keyword evidence="8" id="KW-0472">Membrane</keyword>
<proteinExistence type="inferred from homology"/>
<evidence type="ECO:0000256" key="12">
    <source>
        <dbReference type="ARBA" id="ARBA00043691"/>
    </source>
</evidence>
<comment type="catalytic activity">
    <reaction evidence="10">
        <text>1D-myo-inositol 1,2,5,6-tetrakisphosphate + H2O = 1D-myo-inositol 1,2,6-trisphosphate + phosphate</text>
        <dbReference type="Rhea" id="RHEA:77119"/>
        <dbReference type="ChEBI" id="CHEBI:15377"/>
        <dbReference type="ChEBI" id="CHEBI:43474"/>
        <dbReference type="ChEBI" id="CHEBI:195535"/>
        <dbReference type="ChEBI" id="CHEBI:195537"/>
        <dbReference type="EC" id="3.1.3.62"/>
    </reaction>
    <physiologicalReaction direction="left-to-right" evidence="10">
        <dbReference type="Rhea" id="RHEA:77120"/>
    </physiologicalReaction>
</comment>
<feature type="chain" id="PRO_5016008005" description="Multiple inositol polyphosphate phosphatase 1" evidence="14">
    <location>
        <begin position="37"/>
        <end position="465"/>
    </location>
</feature>
<comment type="similarity">
    <text evidence="2">Belongs to the histidine acid phosphatase family. MINPP1 subfamily.</text>
</comment>
<comment type="caution">
    <text evidence="15">The sequence shown here is derived from an EMBL/GenBank/DDBJ whole genome shotgun (WGS) entry which is preliminary data.</text>
</comment>
<dbReference type="AlphaFoldDB" id="A0A2W5DHF6"/>
<keyword evidence="6 14" id="KW-0732">Signal</keyword>
<dbReference type="Gene3D" id="3.40.50.1240">
    <property type="entry name" value="Phosphoglycerate mutase-like"/>
    <property type="match status" value="1"/>
</dbReference>
<evidence type="ECO:0000256" key="11">
    <source>
        <dbReference type="ARBA" id="ARBA00043671"/>
    </source>
</evidence>
<protein>
    <recommendedName>
        <fullName evidence="5">Multiple inositol polyphosphate phosphatase 1</fullName>
        <ecNumber evidence="4">3.1.3.62</ecNumber>
        <ecNumber evidence="3">3.1.3.80</ecNumber>
    </recommendedName>
    <alternativeName>
        <fullName evidence="9">2,3-bisphosphoglycerate 3-phosphatase</fullName>
    </alternativeName>
</protein>
<comment type="catalytic activity">
    <reaction evidence="13">
        <text>(2R)-2,3-bisphosphoglycerate + H2O = (2R)-2-phosphoglycerate + phosphate</text>
        <dbReference type="Rhea" id="RHEA:27381"/>
        <dbReference type="ChEBI" id="CHEBI:15377"/>
        <dbReference type="ChEBI" id="CHEBI:43474"/>
        <dbReference type="ChEBI" id="CHEBI:58248"/>
        <dbReference type="ChEBI" id="CHEBI:58289"/>
        <dbReference type="EC" id="3.1.3.80"/>
    </reaction>
    <physiologicalReaction direction="left-to-right" evidence="13">
        <dbReference type="Rhea" id="RHEA:27382"/>
    </physiologicalReaction>
</comment>
<dbReference type="Pfam" id="PF00328">
    <property type="entry name" value="His_Phos_2"/>
    <property type="match status" value="2"/>
</dbReference>
<evidence type="ECO:0000256" key="7">
    <source>
        <dbReference type="ARBA" id="ARBA00022801"/>
    </source>
</evidence>
<dbReference type="EC" id="3.1.3.80" evidence="3"/>
<gene>
    <name evidence="15" type="ORF">DI603_20920</name>
</gene>
<name>A0A2W5DHF6_9BURK</name>
<dbReference type="PANTHER" id="PTHR20963:SF8">
    <property type="entry name" value="MULTIPLE INOSITOL POLYPHOSPHATE PHOSPHATASE 1"/>
    <property type="match status" value="1"/>
</dbReference>
<evidence type="ECO:0000313" key="15">
    <source>
        <dbReference type="EMBL" id="PZP27790.1"/>
    </source>
</evidence>
<dbReference type="GO" id="GO:0003993">
    <property type="term" value="F:acid phosphatase activity"/>
    <property type="evidence" value="ECO:0007669"/>
    <property type="project" value="TreeGrafter"/>
</dbReference>
<evidence type="ECO:0000256" key="8">
    <source>
        <dbReference type="ARBA" id="ARBA00023136"/>
    </source>
</evidence>
<dbReference type="PANTHER" id="PTHR20963">
    <property type="entry name" value="MULTIPLE INOSITOL POLYPHOSPHATE PHOSPHATASE-RELATED"/>
    <property type="match status" value="1"/>
</dbReference>
<evidence type="ECO:0000256" key="10">
    <source>
        <dbReference type="ARBA" id="ARBA00043668"/>
    </source>
</evidence>
<accession>A0A2W5DHF6</accession>
<feature type="signal peptide" evidence="14">
    <location>
        <begin position="1"/>
        <end position="36"/>
    </location>
</feature>
<comment type="catalytic activity">
    <reaction evidence="12">
        <text>1D-myo-inositol hexakisphosphate + H2O = 1D-myo-inositol 1,2,4,5,6-pentakisphosphate + phosphate</text>
        <dbReference type="Rhea" id="RHEA:16989"/>
        <dbReference type="ChEBI" id="CHEBI:15377"/>
        <dbReference type="ChEBI" id="CHEBI:43474"/>
        <dbReference type="ChEBI" id="CHEBI:57798"/>
        <dbReference type="ChEBI" id="CHEBI:58130"/>
        <dbReference type="EC" id="3.1.3.62"/>
    </reaction>
    <physiologicalReaction direction="left-to-right" evidence="12">
        <dbReference type="Rhea" id="RHEA:16990"/>
    </physiologicalReaction>
</comment>
<evidence type="ECO:0000256" key="9">
    <source>
        <dbReference type="ARBA" id="ARBA00031642"/>
    </source>
</evidence>
<evidence type="ECO:0000256" key="13">
    <source>
        <dbReference type="ARBA" id="ARBA00043832"/>
    </source>
</evidence>
<dbReference type="EMBL" id="QFOD01000027">
    <property type="protein sequence ID" value="PZP27790.1"/>
    <property type="molecule type" value="Genomic_DNA"/>
</dbReference>
<evidence type="ECO:0000313" key="16">
    <source>
        <dbReference type="Proteomes" id="UP000249633"/>
    </source>
</evidence>
<evidence type="ECO:0000256" key="4">
    <source>
        <dbReference type="ARBA" id="ARBA00013040"/>
    </source>
</evidence>
<dbReference type="Proteomes" id="UP000249633">
    <property type="component" value="Unassembled WGS sequence"/>
</dbReference>
<evidence type="ECO:0000256" key="3">
    <source>
        <dbReference type="ARBA" id="ARBA00012976"/>
    </source>
</evidence>